<protein>
    <submittedName>
        <fullName evidence="7">MFS transporter</fullName>
    </submittedName>
</protein>
<dbReference type="RefSeq" id="WP_379510716.1">
    <property type="nucleotide sequence ID" value="NZ_JBHRTQ010000013.1"/>
</dbReference>
<evidence type="ECO:0000256" key="5">
    <source>
        <dbReference type="ARBA" id="ARBA00023136"/>
    </source>
</evidence>
<feature type="transmembrane region" description="Helical" evidence="6">
    <location>
        <begin position="188"/>
        <end position="205"/>
    </location>
</feature>
<dbReference type="PANTHER" id="PTHR19432:SF35">
    <property type="entry name" value="SOLUTE CARRIER FAMILY 45 MEMBER 3 ISOFORM X1"/>
    <property type="match status" value="1"/>
</dbReference>
<gene>
    <name evidence="7" type="ORF">ACFOD9_13840</name>
</gene>
<keyword evidence="4 6" id="KW-1133">Transmembrane helix</keyword>
<dbReference type="InterPro" id="IPR011701">
    <property type="entry name" value="MFS"/>
</dbReference>
<feature type="transmembrane region" description="Helical" evidence="6">
    <location>
        <begin position="291"/>
        <end position="311"/>
    </location>
</feature>
<dbReference type="PANTHER" id="PTHR19432">
    <property type="entry name" value="SUGAR TRANSPORTER"/>
    <property type="match status" value="1"/>
</dbReference>
<feature type="transmembrane region" description="Helical" evidence="6">
    <location>
        <begin position="348"/>
        <end position="373"/>
    </location>
</feature>
<evidence type="ECO:0000256" key="6">
    <source>
        <dbReference type="SAM" id="Phobius"/>
    </source>
</evidence>
<reference evidence="8" key="1">
    <citation type="journal article" date="2019" name="Int. J. Syst. Evol. Microbiol.">
        <title>The Global Catalogue of Microorganisms (GCM) 10K type strain sequencing project: providing services to taxonomists for standard genome sequencing and annotation.</title>
        <authorList>
            <consortium name="The Broad Institute Genomics Platform"/>
            <consortium name="The Broad Institute Genome Sequencing Center for Infectious Disease"/>
            <person name="Wu L."/>
            <person name="Ma J."/>
        </authorList>
    </citation>
    <scope>NUCLEOTIDE SEQUENCE [LARGE SCALE GENOMIC DNA]</scope>
    <source>
        <strain evidence="8">KCTC 42984</strain>
    </source>
</reference>
<proteinExistence type="predicted"/>
<accession>A0ABV7ITN3</accession>
<evidence type="ECO:0000256" key="3">
    <source>
        <dbReference type="ARBA" id="ARBA00022692"/>
    </source>
</evidence>
<feature type="transmembrane region" description="Helical" evidence="6">
    <location>
        <begin position="380"/>
        <end position="403"/>
    </location>
</feature>
<keyword evidence="5 6" id="KW-0472">Membrane</keyword>
<dbReference type="EMBL" id="JBHRTQ010000013">
    <property type="protein sequence ID" value="MFC3175337.1"/>
    <property type="molecule type" value="Genomic_DNA"/>
</dbReference>
<evidence type="ECO:0000313" key="7">
    <source>
        <dbReference type="EMBL" id="MFC3175337.1"/>
    </source>
</evidence>
<dbReference type="InterPro" id="IPR036259">
    <property type="entry name" value="MFS_trans_sf"/>
</dbReference>
<dbReference type="Pfam" id="PF07690">
    <property type="entry name" value="MFS_1"/>
    <property type="match status" value="1"/>
</dbReference>
<dbReference type="SUPFAM" id="SSF103473">
    <property type="entry name" value="MFS general substrate transporter"/>
    <property type="match status" value="1"/>
</dbReference>
<feature type="transmembrane region" description="Helical" evidence="6">
    <location>
        <begin position="12"/>
        <end position="32"/>
    </location>
</feature>
<evidence type="ECO:0000256" key="1">
    <source>
        <dbReference type="ARBA" id="ARBA00004141"/>
    </source>
</evidence>
<dbReference type="Proteomes" id="UP001595604">
    <property type="component" value="Unassembled WGS sequence"/>
</dbReference>
<evidence type="ECO:0000256" key="4">
    <source>
        <dbReference type="ARBA" id="ARBA00022989"/>
    </source>
</evidence>
<organism evidence="7 8">
    <name type="scientific">Novosphingobium bradum</name>
    <dbReference type="NCBI Taxonomy" id="1737444"/>
    <lineage>
        <taxon>Bacteria</taxon>
        <taxon>Pseudomonadati</taxon>
        <taxon>Pseudomonadota</taxon>
        <taxon>Alphaproteobacteria</taxon>
        <taxon>Sphingomonadales</taxon>
        <taxon>Sphingomonadaceae</taxon>
        <taxon>Novosphingobium</taxon>
    </lineage>
</organism>
<name>A0ABV7ITN3_9SPHN</name>
<comment type="caution">
    <text evidence="7">The sequence shown here is derived from an EMBL/GenBank/DDBJ whole genome shotgun (WGS) entry which is preliminary data.</text>
</comment>
<feature type="transmembrane region" description="Helical" evidence="6">
    <location>
        <begin position="249"/>
        <end position="271"/>
    </location>
</feature>
<keyword evidence="8" id="KW-1185">Reference proteome</keyword>
<evidence type="ECO:0000256" key="2">
    <source>
        <dbReference type="ARBA" id="ARBA00022448"/>
    </source>
</evidence>
<comment type="subcellular location">
    <subcellularLocation>
        <location evidence="1">Membrane</location>
        <topology evidence="1">Multi-pass membrane protein</topology>
    </subcellularLocation>
</comment>
<feature type="transmembrane region" description="Helical" evidence="6">
    <location>
        <begin position="323"/>
        <end position="342"/>
    </location>
</feature>
<evidence type="ECO:0000313" key="8">
    <source>
        <dbReference type="Proteomes" id="UP001595604"/>
    </source>
</evidence>
<keyword evidence="3 6" id="KW-0812">Transmembrane</keyword>
<keyword evidence="2" id="KW-0813">Transport</keyword>
<feature type="transmembrane region" description="Helical" evidence="6">
    <location>
        <begin position="423"/>
        <end position="442"/>
    </location>
</feature>
<sequence>MSLSVTRSRPRLSGLQLVEMNLGFLGLQFSFGLQQGNMGPIYSWLGAHEGELPILSLAGPVTGLIVQPLVGALSDRTGGRWGQRTPWLVAGALLCALALFWMPLASSLVMAASLLWLLDAGNNMTMEPYRAYVADRLTPDQRPAGFLVQSALTGLAQMLALATPVVLVGLGMSRDSVDAHGVPHTVRAVFWLGSVLSLATILFSLRRVPELPLARAERERIAAAPRGLGAALVEVGAAIRAMPAQMWRLALMNLFQWFALWGYWHYAVYAIARRLYGVAEPASPGFRQAVLTYGAMAAAANAIAFVSALAMIPLVRRLGPARLHAACLVAGGMAMLAVPQVAEPAWLALPALGIGLAWGSIMGNPLGILAAAIPPARTGVYMGIFNMMIVIPMLLFALTMARLDLGFAALGLGLYDRVLGGEPFRLLAVCGGCMMLAALASLRLRVDAMD</sequence>
<dbReference type="Gene3D" id="1.20.1250.20">
    <property type="entry name" value="MFS general substrate transporter like domains"/>
    <property type="match status" value="1"/>
</dbReference>
<feature type="transmembrane region" description="Helical" evidence="6">
    <location>
        <begin position="146"/>
        <end position="168"/>
    </location>
</feature>